<sequence length="146" mass="15959">MEPPNTPKPMPVSASELLLDHINKLFGIVYITLTGVINTIIPASGLWSRLVPILWWALATKPEAHGSHKTMGWLPKVGSWTDHPNCVPLKMIHPNCTSGIVATKVQTLPANVSYNTQGALNELPLDISNVMNESGGNVKRRELHPN</sequence>
<reference evidence="1" key="1">
    <citation type="submission" date="2022-04" db="EMBL/GenBank/DDBJ databases">
        <title>Genome of the entomopathogenic fungus Entomophthora muscae.</title>
        <authorList>
            <person name="Elya C."/>
            <person name="Lovett B.R."/>
            <person name="Lee E."/>
            <person name="Macias A.M."/>
            <person name="Hajek A.E."/>
            <person name="De Bivort B.L."/>
            <person name="Kasson M.T."/>
            <person name="De Fine Licht H.H."/>
            <person name="Stajich J.E."/>
        </authorList>
    </citation>
    <scope>NUCLEOTIDE SEQUENCE</scope>
    <source>
        <strain evidence="1">Berkeley</strain>
    </source>
</reference>
<evidence type="ECO:0000313" key="2">
    <source>
        <dbReference type="Proteomes" id="UP001165960"/>
    </source>
</evidence>
<gene>
    <name evidence="1" type="ORF">DSO57_1028990</name>
</gene>
<comment type="caution">
    <text evidence="1">The sequence shown here is derived from an EMBL/GenBank/DDBJ whole genome shotgun (WGS) entry which is preliminary data.</text>
</comment>
<dbReference type="Proteomes" id="UP001165960">
    <property type="component" value="Unassembled WGS sequence"/>
</dbReference>
<proteinExistence type="predicted"/>
<keyword evidence="2" id="KW-1185">Reference proteome</keyword>
<evidence type="ECO:0000313" key="1">
    <source>
        <dbReference type="EMBL" id="KAJ9068414.1"/>
    </source>
</evidence>
<dbReference type="EMBL" id="QTSX02003738">
    <property type="protein sequence ID" value="KAJ9068414.1"/>
    <property type="molecule type" value="Genomic_DNA"/>
</dbReference>
<accession>A0ACC2T1K8</accession>
<protein>
    <submittedName>
        <fullName evidence="1">Uncharacterized protein</fullName>
    </submittedName>
</protein>
<name>A0ACC2T1K8_9FUNG</name>
<organism evidence="1 2">
    <name type="scientific">Entomophthora muscae</name>
    <dbReference type="NCBI Taxonomy" id="34485"/>
    <lineage>
        <taxon>Eukaryota</taxon>
        <taxon>Fungi</taxon>
        <taxon>Fungi incertae sedis</taxon>
        <taxon>Zoopagomycota</taxon>
        <taxon>Entomophthoromycotina</taxon>
        <taxon>Entomophthoromycetes</taxon>
        <taxon>Entomophthorales</taxon>
        <taxon>Entomophthoraceae</taxon>
        <taxon>Entomophthora</taxon>
    </lineage>
</organism>